<feature type="binding site" evidence="13">
    <location>
        <position position="290"/>
    </location>
    <ligand>
        <name>Zn(2+)</name>
        <dbReference type="ChEBI" id="CHEBI:29105"/>
        <note>ligand shared between dimeric partners</note>
    </ligand>
</feature>
<feature type="binding site" evidence="13">
    <location>
        <begin position="44"/>
        <end position="51"/>
    </location>
    <ligand>
        <name>ATP</name>
        <dbReference type="ChEBI" id="CHEBI:30616"/>
    </ligand>
</feature>
<feature type="binding site" evidence="13">
    <location>
        <position position="249"/>
    </location>
    <ligand>
        <name>ATP</name>
        <dbReference type="ChEBI" id="CHEBI:30616"/>
    </ligand>
</feature>
<accession>A0AAD6NFS3</accession>
<dbReference type="HAMAP" id="MF_03112">
    <property type="entry name" value="Asna1_Get3"/>
    <property type="match status" value="1"/>
</dbReference>
<name>A0AAD6NFS3_DREDA</name>
<dbReference type="Pfam" id="PF17681">
    <property type="entry name" value="GCP_N_terminal"/>
    <property type="match status" value="1"/>
</dbReference>
<organism evidence="18 19">
    <name type="scientific">Drechslerella dactyloides</name>
    <name type="common">Nematode-trapping fungus</name>
    <name type="synonym">Arthrobotrys dactyloides</name>
    <dbReference type="NCBI Taxonomy" id="74499"/>
    <lineage>
        <taxon>Eukaryota</taxon>
        <taxon>Fungi</taxon>
        <taxon>Dikarya</taxon>
        <taxon>Ascomycota</taxon>
        <taxon>Pezizomycotina</taxon>
        <taxon>Orbiliomycetes</taxon>
        <taxon>Orbiliales</taxon>
        <taxon>Orbiliaceae</taxon>
        <taxon>Drechslerella</taxon>
    </lineage>
</organism>
<dbReference type="GO" id="GO:0043529">
    <property type="term" value="C:GET complex"/>
    <property type="evidence" value="ECO:0007669"/>
    <property type="project" value="TreeGrafter"/>
</dbReference>
<dbReference type="InterPro" id="IPR040457">
    <property type="entry name" value="GCP_C"/>
</dbReference>
<feature type="domain" description="ArsA/GET3 Anion-transporting ATPase-like" evidence="15">
    <location>
        <begin position="37"/>
        <end position="323"/>
    </location>
</feature>
<comment type="subunit">
    <text evidence="13">Homodimer.</text>
</comment>
<feature type="active site" evidence="13">
    <location>
        <position position="73"/>
    </location>
</feature>
<keyword evidence="9 13" id="KW-0256">Endoplasmic reticulum</keyword>
<dbReference type="InterPro" id="IPR025723">
    <property type="entry name" value="ArsA/GET3_ATPase-like"/>
</dbReference>
<keyword evidence="12" id="KW-0206">Cytoskeleton</keyword>
<evidence type="ECO:0008006" key="20">
    <source>
        <dbReference type="Google" id="ProtNLM"/>
    </source>
</evidence>
<dbReference type="AlphaFoldDB" id="A0AAD6NFS3"/>
<comment type="function">
    <text evidence="13">ATPase required for the post-translational delivery of tail-anchored (TA) proteins to the endoplasmic reticulum. Recognizes and selectively binds the transmembrane domain of TA proteins in the cytosol. This complex then targets to the endoplasmic reticulum by membrane-bound receptors, where the tail-anchored protein is released for insertion. This process is regulated by ATP binding and hydrolysis. ATP binding drives the homodimer towards the closed dimer state, facilitating recognition of newly synthesized TA membrane proteins. ATP hydrolysis is required for insertion. Subsequently, the homodimer reverts towards the open dimer state, lowering its affinity for the membrane-bound receptor, and returning it to the cytosol to initiate a new round of targeting.</text>
</comment>
<evidence type="ECO:0000259" key="15">
    <source>
        <dbReference type="Pfam" id="PF02374"/>
    </source>
</evidence>
<evidence type="ECO:0000313" key="18">
    <source>
        <dbReference type="EMBL" id="KAJ6257876.1"/>
    </source>
</evidence>
<gene>
    <name evidence="18" type="ORF">Dda_7665</name>
</gene>
<dbReference type="GO" id="GO:0071816">
    <property type="term" value="P:tail-anchored membrane protein insertion into ER membrane"/>
    <property type="evidence" value="ECO:0007669"/>
    <property type="project" value="TreeGrafter"/>
</dbReference>
<evidence type="ECO:0000256" key="8">
    <source>
        <dbReference type="ARBA" id="ARBA00022801"/>
    </source>
</evidence>
<evidence type="ECO:0000256" key="1">
    <source>
        <dbReference type="ARBA" id="ARBA00004245"/>
    </source>
</evidence>
<evidence type="ECO:0000256" key="14">
    <source>
        <dbReference type="SAM" id="MobiDB-lite"/>
    </source>
</evidence>
<evidence type="ECO:0000256" key="4">
    <source>
        <dbReference type="ARBA" id="ARBA00022448"/>
    </source>
</evidence>
<dbReference type="GO" id="GO:0046872">
    <property type="term" value="F:metal ion binding"/>
    <property type="evidence" value="ECO:0007669"/>
    <property type="project" value="UniProtKB-KW"/>
</dbReference>
<feature type="region of interest" description="Disordered" evidence="14">
    <location>
        <begin position="1106"/>
        <end position="1134"/>
    </location>
</feature>
<dbReference type="InterPro" id="IPR016300">
    <property type="entry name" value="ATPase_ArsA/GET3"/>
</dbReference>
<evidence type="ECO:0000256" key="11">
    <source>
        <dbReference type="ARBA" id="ARBA00022840"/>
    </source>
</evidence>
<keyword evidence="7 13" id="KW-0547">Nucleotide-binding</keyword>
<keyword evidence="11 13" id="KW-0067">ATP-binding</keyword>
<dbReference type="PANTHER" id="PTHR10803:SF3">
    <property type="entry name" value="ATPASE GET3"/>
    <property type="match status" value="1"/>
</dbReference>
<dbReference type="PANTHER" id="PTHR10803">
    <property type="entry name" value="ARSENICAL PUMP-DRIVING ATPASE ARSENITE-TRANSLOCATING ATPASE"/>
    <property type="match status" value="1"/>
</dbReference>
<keyword evidence="4 13" id="KW-0813">Transport</keyword>
<dbReference type="Gene3D" id="1.20.120.1900">
    <property type="entry name" value="Gamma-tubulin complex, C-terminal domain"/>
    <property type="match status" value="1"/>
</dbReference>
<dbReference type="Proteomes" id="UP001221413">
    <property type="component" value="Unassembled WGS sequence"/>
</dbReference>
<dbReference type="InterPro" id="IPR027417">
    <property type="entry name" value="P-loop_NTPase"/>
</dbReference>
<evidence type="ECO:0000256" key="13">
    <source>
        <dbReference type="HAMAP-Rule" id="MF_03112"/>
    </source>
</evidence>
<reference evidence="18" key="1">
    <citation type="submission" date="2023-01" db="EMBL/GenBank/DDBJ databases">
        <title>The chitinases involved in constricting ring structure development in the nematode-trapping fungus Drechslerella dactyloides.</title>
        <authorList>
            <person name="Wang R."/>
            <person name="Zhang L."/>
            <person name="Tang P."/>
            <person name="Li S."/>
            <person name="Liang L."/>
        </authorList>
    </citation>
    <scope>NUCLEOTIDE SEQUENCE</scope>
    <source>
        <strain evidence="18">YMF1.00031</strain>
    </source>
</reference>
<dbReference type="Gene3D" id="3.40.50.300">
    <property type="entry name" value="P-loop containing nucleotide triphosphate hydrolases"/>
    <property type="match status" value="1"/>
</dbReference>
<feature type="binding site" evidence="13">
    <location>
        <position position="276"/>
    </location>
    <ligand>
        <name>ATP</name>
        <dbReference type="ChEBI" id="CHEBI:30616"/>
    </ligand>
</feature>
<feature type="domain" description="Gamma tubulin complex component C-terminal" evidence="16">
    <location>
        <begin position="820"/>
        <end position="1183"/>
    </location>
</feature>
<dbReference type="GO" id="GO:0005524">
    <property type="term" value="F:ATP binding"/>
    <property type="evidence" value="ECO:0007669"/>
    <property type="project" value="UniProtKB-UniRule"/>
</dbReference>
<evidence type="ECO:0000313" key="19">
    <source>
        <dbReference type="Proteomes" id="UP001221413"/>
    </source>
</evidence>
<protein>
    <recommendedName>
        <fullName evidence="20">Golgi to ER traffic protein 3</fullName>
    </recommendedName>
</protein>
<dbReference type="InterPro" id="IPR027542">
    <property type="entry name" value="ATPase_ArsA/GET3_euk"/>
</dbReference>
<comment type="caution">
    <text evidence="18">The sequence shown here is derived from an EMBL/GenBank/DDBJ whole genome shotgun (WGS) entry which is preliminary data.</text>
</comment>
<dbReference type="InterPro" id="IPR041470">
    <property type="entry name" value="GCP_N"/>
</dbReference>
<keyword evidence="5 13" id="KW-0963">Cytoplasm</keyword>
<evidence type="ECO:0000256" key="5">
    <source>
        <dbReference type="ARBA" id="ARBA00022490"/>
    </source>
</evidence>
<dbReference type="Pfam" id="PF02374">
    <property type="entry name" value="ArsA_ATPase"/>
    <property type="match status" value="1"/>
</dbReference>
<proteinExistence type="inferred from homology"/>
<feature type="domain" description="Gamma tubulin complex component protein N-terminal" evidence="17">
    <location>
        <begin position="508"/>
        <end position="817"/>
    </location>
</feature>
<dbReference type="GO" id="GO:0007020">
    <property type="term" value="P:microtubule nucleation"/>
    <property type="evidence" value="ECO:0007669"/>
    <property type="project" value="UniProtKB-ARBA"/>
</dbReference>
<keyword evidence="8 13" id="KW-0378">Hydrolase</keyword>
<comment type="similarity">
    <text evidence="2">Belongs to the TUBGCP family.</text>
</comment>
<evidence type="ECO:0000256" key="9">
    <source>
        <dbReference type="ARBA" id="ARBA00022824"/>
    </source>
</evidence>
<dbReference type="FunFam" id="3.40.50.300:FF:000235">
    <property type="entry name" value="ATPase ASNA1"/>
    <property type="match status" value="1"/>
</dbReference>
<dbReference type="NCBIfam" id="TIGR00345">
    <property type="entry name" value="GET3_arsA_TRC40"/>
    <property type="match status" value="1"/>
</dbReference>
<evidence type="ECO:0000259" key="16">
    <source>
        <dbReference type="Pfam" id="PF04130"/>
    </source>
</evidence>
<dbReference type="GO" id="GO:0043015">
    <property type="term" value="F:gamma-tubulin binding"/>
    <property type="evidence" value="ECO:0007669"/>
    <property type="project" value="InterPro"/>
</dbReference>
<evidence type="ECO:0000256" key="2">
    <source>
        <dbReference type="ARBA" id="ARBA00010337"/>
    </source>
</evidence>
<evidence type="ECO:0000256" key="12">
    <source>
        <dbReference type="ARBA" id="ARBA00023212"/>
    </source>
</evidence>
<dbReference type="GO" id="GO:0005816">
    <property type="term" value="C:spindle pole body"/>
    <property type="evidence" value="ECO:0007669"/>
    <property type="project" value="UniProtKB-ARBA"/>
</dbReference>
<comment type="similarity">
    <text evidence="3 13">Belongs to the arsA ATPase family.</text>
</comment>
<feature type="compositionally biased region" description="Acidic residues" evidence="14">
    <location>
        <begin position="1120"/>
        <end position="1134"/>
    </location>
</feature>
<evidence type="ECO:0000256" key="7">
    <source>
        <dbReference type="ARBA" id="ARBA00022741"/>
    </source>
</evidence>
<dbReference type="GO" id="GO:0000930">
    <property type="term" value="C:gamma-tubulin complex"/>
    <property type="evidence" value="ECO:0007669"/>
    <property type="project" value="UniProtKB-ARBA"/>
</dbReference>
<feature type="binding site" evidence="13">
    <location>
        <position position="287"/>
    </location>
    <ligand>
        <name>Zn(2+)</name>
        <dbReference type="ChEBI" id="CHEBI:29105"/>
        <note>ligand shared between dimeric partners</note>
    </ligand>
</feature>
<dbReference type="Pfam" id="PF04130">
    <property type="entry name" value="GCP_C_terminal"/>
    <property type="match status" value="1"/>
</dbReference>
<sequence length="1209" mass="134657">MGHPSSSDGAVSEDSKMAELDELEPSLQNIIDQKSLRWIFVGGKGGVGKTTTSCSLAIQLARARKSVLIISTDPAHNLSDAFGQKFGKEARKIEGFDNLSAMEIDPSGSMQELLESSESGQGNPLGGMMQDLAFSIPGVDEAMSFAEVLKQVKSMSYETIVFDTAPTGHTLRFLQFPTVLEKALGKLSQLSGRFGPMLNGIMGSQGLGGGNNVDEMLQKMESMRETISEVNTQFKNPDMTTFVCVCIAEFLSLYETERMIQELTSYEIDTHCIVVNQLLYPKKGSECEQCNARRKMQKKYLDQMIELYEDFNVVKMPLLTEETALEGANLDIITLLLMSSHRNDRIDEGLSKLIEYILPELEDEDEDEALKENALELAQGMIDRALRFSNLYSRLLTLPLIKQKGAILHLLHELSDSSNPERETISRASNGIQSTVIDSRAPSRADGNTDTSRRPSKVAVESNDEFDAVAPPKPFMAADRGDGKNEMTKAALLANINQPTEPSEVALLKDLPFTLQGVSSKNLTFTPENTLKLPPNLPVPLISLLHTLAEPALLYRSLSAFVEESDSAEGKSGLVDQSLSAAIGNELKAYLSLVAGLEGEIRRASSMLSDDDEHGLAMRKAGVTLKRCVIWTREATMGLRLMSAIVEASKEKKGGQLISIIHAFSTSHGDPFVFNFAKRLLTSVTRPFYDLLRRWVYDGELTDPYLEFFVIEQSEEAIAEANNDRRGYASSVWQDKYKLDSNMIPTIMTPEFANKVFLIGKSLNFIRYGCDDSEWVEKYSKTASKELSHDDYASLEQNIDEAYKTTMERLMHLMNKKFNLFEHLCALKKFLLLGQGDFIALLMESLSSNLDRPANTLYRHNLTAQLEHAIRGSNAQYESQEVLRRLDARMLELSHGEIGWDVFTLEYKIDAPVDVVVTPYSSREYLKVFNFLWRIKRVEFALGSAWKKYMTGARGVLGSVADKVGNDWKVARCCIAEMIHFVAQLQYYILFQVIEPSWEKLIASINKPNSTLDDLIDAHKLYLTSITRKGLLGGAARSRQPETSFLAQLHEILKTMLAYKDAMDGLYSCSVAEFTRRQAASALIHARTAAGKWGVTEADSPYELAGQLKKHGGRPNLGDSDSDSDDDSDDDETDEQLPVIRARLKKLTADFQARTGVLLGDLASQSDMDMRFLGVMFSFNDFYIIKRGKGKTVVERRSAQTGKGDETPS</sequence>
<dbReference type="InterPro" id="IPR042241">
    <property type="entry name" value="GCP_C_sf"/>
</dbReference>
<dbReference type="CDD" id="cd02035">
    <property type="entry name" value="ArsA"/>
    <property type="match status" value="1"/>
</dbReference>
<keyword evidence="13" id="KW-0479">Metal-binding</keyword>
<keyword evidence="6" id="KW-0493">Microtubule</keyword>
<feature type="region of interest" description="Disordered" evidence="14">
    <location>
        <begin position="438"/>
        <end position="482"/>
    </location>
</feature>
<dbReference type="EMBL" id="JAQGDS010000010">
    <property type="protein sequence ID" value="KAJ6257876.1"/>
    <property type="molecule type" value="Genomic_DNA"/>
</dbReference>
<keyword evidence="19" id="KW-1185">Reference proteome</keyword>
<evidence type="ECO:0000256" key="10">
    <source>
        <dbReference type="ARBA" id="ARBA00022833"/>
    </source>
</evidence>
<evidence type="ECO:0000259" key="17">
    <source>
        <dbReference type="Pfam" id="PF17681"/>
    </source>
</evidence>
<evidence type="ECO:0000256" key="3">
    <source>
        <dbReference type="ARBA" id="ARBA00011040"/>
    </source>
</evidence>
<dbReference type="GO" id="GO:0016887">
    <property type="term" value="F:ATP hydrolysis activity"/>
    <property type="evidence" value="ECO:0007669"/>
    <property type="project" value="InterPro"/>
</dbReference>
<comment type="subcellular location">
    <subcellularLocation>
        <location evidence="1">Cytoplasm</location>
        <location evidence="1">Cytoskeleton</location>
    </subcellularLocation>
    <subcellularLocation>
        <location evidence="13">Cytoplasm</location>
    </subcellularLocation>
    <subcellularLocation>
        <location evidence="13">Endoplasmic reticulum</location>
    </subcellularLocation>
</comment>
<keyword evidence="10 13" id="KW-0862">Zinc</keyword>
<dbReference type="GO" id="GO:0005874">
    <property type="term" value="C:microtubule"/>
    <property type="evidence" value="ECO:0007669"/>
    <property type="project" value="UniProtKB-KW"/>
</dbReference>
<dbReference type="SUPFAM" id="SSF52540">
    <property type="entry name" value="P-loop containing nucleoside triphosphate hydrolases"/>
    <property type="match status" value="1"/>
</dbReference>
<evidence type="ECO:0000256" key="6">
    <source>
        <dbReference type="ARBA" id="ARBA00022701"/>
    </source>
</evidence>